<evidence type="ECO:0000313" key="2">
    <source>
        <dbReference type="EMBL" id="CAK9098621.1"/>
    </source>
</evidence>
<keyword evidence="3" id="KW-1185">Reference proteome</keyword>
<evidence type="ECO:0000313" key="3">
    <source>
        <dbReference type="Proteomes" id="UP001642464"/>
    </source>
</evidence>
<dbReference type="EMBL" id="CAXAMM010041317">
    <property type="protein sequence ID" value="CAK9098621.1"/>
    <property type="molecule type" value="Genomic_DNA"/>
</dbReference>
<accession>A0ABP0RHH1</accession>
<sequence>MIAVRFFYLLMQPGEYRDRMLIKENSLVTDWFYMVRKFKWSVLIKSGWAPIFFGTWGLLSTDMMVRHKAKVWTDCAELPHLGRIRTFEEIQNNSDVDDAEEYWQRLLTVFDHTREDMVYSCPMAYTYVASLLALSQAFEDPIDTGLTSHFVDISQTLLRRYHEQNNFTLMNTLLSSWEFLQINAQIAMKLDEQNGNFSIRGSCGLLWCEEDLTPNPRTCKCEIVFTQNFENSTFCIFVVDNRRRSSLRNITSILSARYWTLSFGINRAYAQEHGYEIDYVQPDPALHYPGRKIGWAKVKVVHDMLRERGPERCAYGVSIDSDAFIRTSEPLSAIVTDYALNEDQQILFSEEYHSEEGSRVGKEDYINGGFFIVKNSPEGLQILQDWYNVPEKYEDMAHLKKENPQGLNYCWDVKMQPKYGHVTVLASSQLFTAPFGLVVRHNWFKDLRFEQEMKDILLQRLQKRYGCIVCQNVYDWDEFNNTDVGL</sequence>
<dbReference type="Proteomes" id="UP001642464">
    <property type="component" value="Unassembled WGS sequence"/>
</dbReference>
<organism evidence="2 3">
    <name type="scientific">Durusdinium trenchii</name>
    <dbReference type="NCBI Taxonomy" id="1381693"/>
    <lineage>
        <taxon>Eukaryota</taxon>
        <taxon>Sar</taxon>
        <taxon>Alveolata</taxon>
        <taxon>Dinophyceae</taxon>
        <taxon>Suessiales</taxon>
        <taxon>Symbiodiniaceae</taxon>
        <taxon>Durusdinium</taxon>
    </lineage>
</organism>
<evidence type="ECO:0000313" key="1">
    <source>
        <dbReference type="EMBL" id="CAK9098516.1"/>
    </source>
</evidence>
<reference evidence="2 3" key="1">
    <citation type="submission" date="2024-02" db="EMBL/GenBank/DDBJ databases">
        <authorList>
            <person name="Chen Y."/>
            <person name="Shah S."/>
            <person name="Dougan E. K."/>
            <person name="Thang M."/>
            <person name="Chan C."/>
        </authorList>
    </citation>
    <scope>NUCLEOTIDE SEQUENCE [LARGE SCALE GENOMIC DNA]</scope>
</reference>
<dbReference type="EMBL" id="CAXAMM010041295">
    <property type="protein sequence ID" value="CAK9098516.1"/>
    <property type="molecule type" value="Genomic_DNA"/>
</dbReference>
<proteinExistence type="predicted"/>
<comment type="caution">
    <text evidence="2">The sequence shown here is derived from an EMBL/GenBank/DDBJ whole genome shotgun (WGS) entry which is preliminary data.</text>
</comment>
<protein>
    <submittedName>
        <fullName evidence="2">Fibrocystin-L</fullName>
    </submittedName>
</protein>
<gene>
    <name evidence="1" type="ORF">SCF082_LOCUS46156</name>
    <name evidence="2" type="ORF">SCF082_LOCUS46207</name>
</gene>
<name>A0ABP0RHH1_9DINO</name>